<organism evidence="8 9">
    <name type="scientific">Lentzea indica</name>
    <dbReference type="NCBI Taxonomy" id="2604800"/>
    <lineage>
        <taxon>Bacteria</taxon>
        <taxon>Bacillati</taxon>
        <taxon>Actinomycetota</taxon>
        <taxon>Actinomycetes</taxon>
        <taxon>Pseudonocardiales</taxon>
        <taxon>Pseudonocardiaceae</taxon>
        <taxon>Lentzea</taxon>
    </lineage>
</organism>
<dbReference type="InterPro" id="IPR032694">
    <property type="entry name" value="CopC/D"/>
</dbReference>
<proteinExistence type="predicted"/>
<dbReference type="PANTHER" id="PTHR34820">
    <property type="entry name" value="INNER MEMBRANE PROTEIN YEBZ"/>
    <property type="match status" value="1"/>
</dbReference>
<feature type="transmembrane region" description="Helical" evidence="6">
    <location>
        <begin position="64"/>
        <end position="85"/>
    </location>
</feature>
<accession>A0ABX1FA14</accession>
<feature type="transmembrane region" description="Helical" evidence="6">
    <location>
        <begin position="20"/>
        <end position="44"/>
    </location>
</feature>
<evidence type="ECO:0000256" key="3">
    <source>
        <dbReference type="ARBA" id="ARBA00022692"/>
    </source>
</evidence>
<dbReference type="PANTHER" id="PTHR34820:SF4">
    <property type="entry name" value="INNER MEMBRANE PROTEIN YEBZ"/>
    <property type="match status" value="1"/>
</dbReference>
<keyword evidence="4 6" id="KW-1133">Transmembrane helix</keyword>
<evidence type="ECO:0000256" key="4">
    <source>
        <dbReference type="ARBA" id="ARBA00022989"/>
    </source>
</evidence>
<dbReference type="InterPro" id="IPR008457">
    <property type="entry name" value="Cu-R_CopD_dom"/>
</dbReference>
<feature type="transmembrane region" description="Helical" evidence="6">
    <location>
        <begin position="239"/>
        <end position="262"/>
    </location>
</feature>
<feature type="transmembrane region" description="Helical" evidence="6">
    <location>
        <begin position="171"/>
        <end position="191"/>
    </location>
</feature>
<keyword evidence="9" id="KW-1185">Reference proteome</keyword>
<reference evidence="8 9" key="1">
    <citation type="submission" date="2019-08" db="EMBL/GenBank/DDBJ databases">
        <title>Lentzea from Indian Himalayas.</title>
        <authorList>
            <person name="Mandal S."/>
            <person name="Mallick Gupta A."/>
            <person name="Maiti P.K."/>
            <person name="Sarkar J."/>
            <person name="Mandal S."/>
        </authorList>
    </citation>
    <scope>NUCLEOTIDE SEQUENCE [LARGE SCALE GENOMIC DNA]</scope>
    <source>
        <strain evidence="8 9">PSKA42</strain>
    </source>
</reference>
<evidence type="ECO:0000256" key="6">
    <source>
        <dbReference type="SAM" id="Phobius"/>
    </source>
</evidence>
<evidence type="ECO:0000256" key="5">
    <source>
        <dbReference type="ARBA" id="ARBA00023136"/>
    </source>
</evidence>
<gene>
    <name evidence="8" type="ORF">FXN61_01370</name>
</gene>
<evidence type="ECO:0000313" key="9">
    <source>
        <dbReference type="Proteomes" id="UP001515943"/>
    </source>
</evidence>
<feature type="domain" description="Copper resistance protein D" evidence="7">
    <location>
        <begin position="163"/>
        <end position="261"/>
    </location>
</feature>
<sequence>MAFVAMLWPDGAGTSRLRRLLVLGWLCGLAGSAAGLCLEAAWIAGKPPSAAFDPAVLAPVLDSAFGRVWVARTLLWVLALVVLIDLSRRGATAARSLAWRVGAGAVGLGILRTNGMTGHALDLPGWGQAVVFVHLLVVCVWIGGLAVLLIAVLPTRDRDVLVHVLPRYSKLALISVATLTAAGSLLAWRLVGSVDALFGSGYGRILLIKLSVFALMLAAGLASKTWVDRRMKVAANTRTLALSVTVETVFAVVVLGVAALLVTTSPGR</sequence>
<feature type="transmembrane region" description="Helical" evidence="6">
    <location>
        <begin position="126"/>
        <end position="150"/>
    </location>
</feature>
<comment type="caution">
    <text evidence="8">The sequence shown here is derived from an EMBL/GenBank/DDBJ whole genome shotgun (WGS) entry which is preliminary data.</text>
</comment>
<feature type="transmembrane region" description="Helical" evidence="6">
    <location>
        <begin position="97"/>
        <end position="114"/>
    </location>
</feature>
<evidence type="ECO:0000256" key="2">
    <source>
        <dbReference type="ARBA" id="ARBA00022475"/>
    </source>
</evidence>
<evidence type="ECO:0000256" key="1">
    <source>
        <dbReference type="ARBA" id="ARBA00004651"/>
    </source>
</evidence>
<keyword evidence="5 6" id="KW-0472">Membrane</keyword>
<protein>
    <submittedName>
        <fullName evidence="8">Copper resistance protein</fullName>
    </submittedName>
</protein>
<name>A0ABX1FA14_9PSEU</name>
<comment type="subcellular location">
    <subcellularLocation>
        <location evidence="1">Cell membrane</location>
        <topology evidence="1">Multi-pass membrane protein</topology>
    </subcellularLocation>
</comment>
<dbReference type="EMBL" id="VSRL01000003">
    <property type="protein sequence ID" value="NKE55543.1"/>
    <property type="molecule type" value="Genomic_DNA"/>
</dbReference>
<dbReference type="Proteomes" id="UP001515943">
    <property type="component" value="Unassembled WGS sequence"/>
</dbReference>
<evidence type="ECO:0000259" key="7">
    <source>
        <dbReference type="Pfam" id="PF05425"/>
    </source>
</evidence>
<feature type="transmembrane region" description="Helical" evidence="6">
    <location>
        <begin position="203"/>
        <end position="227"/>
    </location>
</feature>
<keyword evidence="3 6" id="KW-0812">Transmembrane</keyword>
<dbReference type="Pfam" id="PF05425">
    <property type="entry name" value="CopD"/>
    <property type="match status" value="1"/>
</dbReference>
<evidence type="ECO:0000313" key="8">
    <source>
        <dbReference type="EMBL" id="NKE55543.1"/>
    </source>
</evidence>
<keyword evidence="2" id="KW-1003">Cell membrane</keyword>